<dbReference type="Proteomes" id="UP000241899">
    <property type="component" value="Unassembled WGS sequence"/>
</dbReference>
<dbReference type="PROSITE" id="PS51677">
    <property type="entry name" value="NODB"/>
    <property type="match status" value="1"/>
</dbReference>
<keyword evidence="8" id="KW-1133">Transmembrane helix</keyword>
<organism evidence="10 11">
    <name type="scientific">Phaeovulum veldkampii DSM 11550</name>
    <dbReference type="NCBI Taxonomy" id="1185920"/>
    <lineage>
        <taxon>Bacteria</taxon>
        <taxon>Pseudomonadati</taxon>
        <taxon>Pseudomonadota</taxon>
        <taxon>Alphaproteobacteria</taxon>
        <taxon>Rhodobacterales</taxon>
        <taxon>Paracoccaceae</taxon>
        <taxon>Phaeovulum</taxon>
    </lineage>
</organism>
<reference evidence="10 11" key="1">
    <citation type="submission" date="2018-03" db="EMBL/GenBank/DDBJ databases">
        <title>Rhodobacter veldkampii.</title>
        <authorList>
            <person name="Meyer T.E."/>
            <person name="Miller S."/>
            <person name="Lodha T."/>
            <person name="Gandham S."/>
            <person name="Chintalapati S."/>
            <person name="Chintalapati V.R."/>
        </authorList>
    </citation>
    <scope>NUCLEOTIDE SEQUENCE [LARGE SCALE GENOMIC DNA]</scope>
    <source>
        <strain evidence="10 11">DSM 11550</strain>
    </source>
</reference>
<dbReference type="InterPro" id="IPR011330">
    <property type="entry name" value="Glyco_hydro/deAcase_b/a-brl"/>
</dbReference>
<evidence type="ECO:0000256" key="6">
    <source>
        <dbReference type="ARBA" id="ARBA00022679"/>
    </source>
</evidence>
<gene>
    <name evidence="10" type="ORF">C5F46_12225</name>
</gene>
<dbReference type="Gene3D" id="3.20.20.80">
    <property type="entry name" value="Glycosidases"/>
    <property type="match status" value="1"/>
</dbReference>
<dbReference type="InterPro" id="IPR029070">
    <property type="entry name" value="Chitinase_insertion_sf"/>
</dbReference>
<evidence type="ECO:0000256" key="7">
    <source>
        <dbReference type="ARBA" id="ARBA00032976"/>
    </source>
</evidence>
<sequence length="1058" mass="112563">MGGGLFGPALTVPRGQRAVMTPAPACVGAPLASGDLLPAAESPRIFAHFLPWSPEALAGVGQACGHIGTVLPELFRLDRDSARIAALMPEADPARLRMALGLTNTTTAIMPVVLMDLGARAATDAPILDDPALRDRIVQDLAGQSARHGFAGLCLQPYNLSAADVPGLAALLSDLSVGLSGAALSCLVSGADDDLWRDPALVAAADRVVLRAFRDLDTSDLPQPLAPQAWFAALIDAAVDTISADKLIVALGGFGYDWVSGNATPVPITYAEAMHLAARPGGRIDLAPEVLNTKIAAVDAARRLHRIWMLDAVSAHNQLAVLAQHEVAGVALWSVGGEDPGLWPLLDRKGAIAAGTLEQVSLAEDVIYEGIGPLYRLASGAVAGKRDLLRDPDSGLITGQNYTRIPQPHVIERFGPPGADEIVLSFDDGPDPRFTPAILDILRDKQATATFFLLGRNIIRHPEIARRIVAEGHEFGSHSFFHPDMARTTVARMQMELNALQRLLVSTTGRGTMLFRPPYGRSEGPLTAAEVRPLTVTDAAGYITAGGDIVPPDWTGLSAEQIVALVMAEVGTAGTGGKVIILHDAGGDRSATVAALPVLIDRLRAGGFRIVPMSALLGMERDQAMPPATGSTVTFDRYSFALLAQMGPWLASIFWIVVLVGLVRSVSMLALALWRGRWRPDPAVAGWTPPVTVLIPAYNEEKVIARSIAAVLASDYPDLRVIVIDDGSSDRTHEIALAAHGNDPRVQILRQPNQGKWAALNTAYSHVTTEIVVAIDADTMIARDAIRGLVPALRDPGVGAVAGNVKIGNQTRLLTLMQTLEYVTAQNIDRRAFERIGGVMVVPGAIGAWRVEAVRKAGLYSNATVAEDADLTVAVQRAGYRVLFAEDAIAVTEAPEGVAELMRQRLRWTFGMMQTAWKHRGAAREGRPVGLVALPDLALFGIGMGLLAPLADLVLLGLFADMVVSLTLGLPVLGSRLPALMLAGYLALPAMDIVVAATALRFERRESLLLILLIPLQRLIYRPLLYITVWRAVLRATTGQIAGWGKLARKGVAQLPGQ</sequence>
<name>A0A2T4JG15_9RHOB</name>
<dbReference type="SUPFAM" id="SSF51445">
    <property type="entry name" value="(Trans)glycosidases"/>
    <property type="match status" value="1"/>
</dbReference>
<dbReference type="Gene3D" id="3.90.550.10">
    <property type="entry name" value="Spore Coat Polysaccharide Biosynthesis Protein SpsA, Chain A"/>
    <property type="match status" value="1"/>
</dbReference>
<evidence type="ECO:0000259" key="9">
    <source>
        <dbReference type="PROSITE" id="PS51677"/>
    </source>
</evidence>
<evidence type="ECO:0000313" key="11">
    <source>
        <dbReference type="Proteomes" id="UP000241899"/>
    </source>
</evidence>
<dbReference type="GO" id="GO:0016757">
    <property type="term" value="F:glycosyltransferase activity"/>
    <property type="evidence" value="ECO:0007669"/>
    <property type="project" value="UniProtKB-KW"/>
</dbReference>
<evidence type="ECO:0000313" key="10">
    <source>
        <dbReference type="EMBL" id="PTE16859.1"/>
    </source>
</evidence>
<dbReference type="InterPro" id="IPR017853">
    <property type="entry name" value="GH"/>
</dbReference>
<evidence type="ECO:0000256" key="5">
    <source>
        <dbReference type="ARBA" id="ARBA00022676"/>
    </source>
</evidence>
<dbReference type="Gene3D" id="3.10.50.10">
    <property type="match status" value="1"/>
</dbReference>
<comment type="function">
    <text evidence="1">Is involved in generating a small heat-stable compound (Nod), an acylated oligomer of N-acetylglucosamine, that stimulates mitosis in various plant protoplasts.</text>
</comment>
<dbReference type="InterPro" id="IPR002509">
    <property type="entry name" value="NODB_dom"/>
</dbReference>
<dbReference type="PANTHER" id="PTHR43630">
    <property type="entry name" value="POLY-BETA-1,6-N-ACETYL-D-GLUCOSAMINE SYNTHASE"/>
    <property type="match status" value="1"/>
</dbReference>
<keyword evidence="8" id="KW-0812">Transmembrane</keyword>
<dbReference type="InterPro" id="IPR029044">
    <property type="entry name" value="Nucleotide-diphossugar_trans"/>
</dbReference>
<dbReference type="GO" id="GO:0005975">
    <property type="term" value="P:carbohydrate metabolic process"/>
    <property type="evidence" value="ECO:0007669"/>
    <property type="project" value="InterPro"/>
</dbReference>
<evidence type="ECO:0000256" key="3">
    <source>
        <dbReference type="ARBA" id="ARBA00010973"/>
    </source>
</evidence>
<evidence type="ECO:0000256" key="2">
    <source>
        <dbReference type="ARBA" id="ARBA00006739"/>
    </source>
</evidence>
<feature type="domain" description="NodB homology" evidence="9">
    <location>
        <begin position="420"/>
        <end position="611"/>
    </location>
</feature>
<evidence type="ECO:0000256" key="1">
    <source>
        <dbReference type="ARBA" id="ARBA00003236"/>
    </source>
</evidence>
<dbReference type="PANTHER" id="PTHR43630:SF1">
    <property type="entry name" value="POLY-BETA-1,6-N-ACETYL-D-GLUCOSAMINE SYNTHASE"/>
    <property type="match status" value="1"/>
</dbReference>
<evidence type="ECO:0000256" key="4">
    <source>
        <dbReference type="ARBA" id="ARBA00020071"/>
    </source>
</evidence>
<feature type="transmembrane region" description="Helical" evidence="8">
    <location>
        <begin position="980"/>
        <end position="1002"/>
    </location>
</feature>
<dbReference type="Pfam" id="PF01522">
    <property type="entry name" value="Polysacc_deac_1"/>
    <property type="match status" value="1"/>
</dbReference>
<dbReference type="AlphaFoldDB" id="A0A2T4JG15"/>
<keyword evidence="5" id="KW-0328">Glycosyltransferase</keyword>
<accession>A0A2T4JG15</accession>
<dbReference type="SUPFAM" id="SSF88713">
    <property type="entry name" value="Glycoside hydrolase/deacetylase"/>
    <property type="match status" value="1"/>
</dbReference>
<dbReference type="EMBL" id="PZKF01000030">
    <property type="protein sequence ID" value="PTE16859.1"/>
    <property type="molecule type" value="Genomic_DNA"/>
</dbReference>
<comment type="similarity">
    <text evidence="3">Belongs to the polysaccharide deacetylase family.</text>
</comment>
<protein>
    <recommendedName>
        <fullName evidence="4">Chitooligosaccharide deacetylase</fullName>
    </recommendedName>
    <alternativeName>
        <fullName evidence="7">Nodulation protein B</fullName>
    </alternativeName>
</protein>
<dbReference type="OrthoDB" id="5291101at2"/>
<feature type="transmembrane region" description="Helical" evidence="8">
    <location>
        <begin position="649"/>
        <end position="674"/>
    </location>
</feature>
<keyword evidence="8" id="KW-0472">Membrane</keyword>
<keyword evidence="6 10" id="KW-0808">Transferase</keyword>
<comment type="similarity">
    <text evidence="2">Belongs to the glycosyltransferase 2 family.</text>
</comment>
<dbReference type="GO" id="GO:0016810">
    <property type="term" value="F:hydrolase activity, acting on carbon-nitrogen (but not peptide) bonds"/>
    <property type="evidence" value="ECO:0007669"/>
    <property type="project" value="InterPro"/>
</dbReference>
<dbReference type="CDD" id="cd06423">
    <property type="entry name" value="CESA_like"/>
    <property type="match status" value="1"/>
</dbReference>
<feature type="transmembrane region" description="Helical" evidence="8">
    <location>
        <begin position="1008"/>
        <end position="1027"/>
    </location>
</feature>
<proteinExistence type="inferred from homology"/>
<keyword evidence="11" id="KW-1185">Reference proteome</keyword>
<comment type="caution">
    <text evidence="10">The sequence shown here is derived from an EMBL/GenBank/DDBJ whole genome shotgun (WGS) entry which is preliminary data.</text>
</comment>
<evidence type="ECO:0000256" key="8">
    <source>
        <dbReference type="SAM" id="Phobius"/>
    </source>
</evidence>
<dbReference type="Pfam" id="PF13641">
    <property type="entry name" value="Glyco_tranf_2_3"/>
    <property type="match status" value="1"/>
</dbReference>
<dbReference type="SUPFAM" id="SSF53448">
    <property type="entry name" value="Nucleotide-diphospho-sugar transferases"/>
    <property type="match status" value="1"/>
</dbReference>
<dbReference type="Gene3D" id="3.20.20.370">
    <property type="entry name" value="Glycoside hydrolase/deacetylase"/>
    <property type="match status" value="1"/>
</dbReference>